<dbReference type="Proteomes" id="UP001346149">
    <property type="component" value="Unassembled WGS sequence"/>
</dbReference>
<dbReference type="Gene3D" id="1.10.3810.10">
    <property type="entry name" value="Biosynthetic peptidoglycan transglycosylase-like"/>
    <property type="match status" value="1"/>
</dbReference>
<evidence type="ECO:0000313" key="5">
    <source>
        <dbReference type="Proteomes" id="UP001346149"/>
    </source>
</evidence>
<accession>A0AAN7RIM0</accession>
<comment type="caution">
    <text evidence="4">The sequence shown here is derived from an EMBL/GenBank/DDBJ whole genome shotgun (WGS) entry which is preliminary data.</text>
</comment>
<dbReference type="InterPro" id="IPR036950">
    <property type="entry name" value="PBP_transglycosylase"/>
</dbReference>
<dbReference type="PANTHER" id="PTHR32282:SF33">
    <property type="entry name" value="PEPTIDOGLYCAN GLYCOSYLTRANSFERASE"/>
    <property type="match status" value="1"/>
</dbReference>
<feature type="domain" description="Glycosyl transferase family 51" evidence="3">
    <location>
        <begin position="115"/>
        <end position="276"/>
    </location>
</feature>
<dbReference type="InterPro" id="IPR001264">
    <property type="entry name" value="Glyco_trans_51"/>
</dbReference>
<dbReference type="AlphaFoldDB" id="A0AAN7RIM0"/>
<dbReference type="Pfam" id="PF00912">
    <property type="entry name" value="Transgly"/>
    <property type="match status" value="1"/>
</dbReference>
<dbReference type="SUPFAM" id="SSF53955">
    <property type="entry name" value="Lysozyme-like"/>
    <property type="match status" value="1"/>
</dbReference>
<dbReference type="PANTHER" id="PTHR32282">
    <property type="entry name" value="BINDING PROTEIN TRANSPEPTIDASE, PUTATIVE-RELATED"/>
    <property type="match status" value="1"/>
</dbReference>
<evidence type="ECO:0000256" key="2">
    <source>
        <dbReference type="SAM" id="MobiDB-lite"/>
    </source>
</evidence>
<gene>
    <name evidence="4" type="ORF">SAY86_004182</name>
</gene>
<dbReference type="InterPro" id="IPR050396">
    <property type="entry name" value="Glycosyltr_51/Transpeptidase"/>
</dbReference>
<keyword evidence="5" id="KW-1185">Reference proteome</keyword>
<feature type="region of interest" description="Disordered" evidence="2">
    <location>
        <begin position="301"/>
        <end position="330"/>
    </location>
</feature>
<dbReference type="GO" id="GO:0008955">
    <property type="term" value="F:peptidoglycan glycosyltransferase activity"/>
    <property type="evidence" value="ECO:0007669"/>
    <property type="project" value="TreeGrafter"/>
</dbReference>
<evidence type="ECO:0000256" key="1">
    <source>
        <dbReference type="ARBA" id="ARBA00022679"/>
    </source>
</evidence>
<feature type="compositionally biased region" description="Polar residues" evidence="2">
    <location>
        <begin position="313"/>
        <end position="323"/>
    </location>
</feature>
<name>A0AAN7RIM0_TRANT</name>
<dbReference type="InterPro" id="IPR023346">
    <property type="entry name" value="Lysozyme-like_dom_sf"/>
</dbReference>
<protein>
    <recommendedName>
        <fullName evidence="3">Glycosyl transferase family 51 domain-containing protein</fullName>
    </recommendedName>
</protein>
<sequence>MSFALTPSSRLVLPKFGLLSPDRPKSSEPISFSAPAILARLNSLASLRVKSAHTHGDGSIDPAHPPRPILLELFIPLAFSFVLLCLRLFRGVLLPGFPHRWRDLVALSGSAESRARTYPAHLWQAVVAYEDRRFFHHCGVDPIGIARATFSLSARGGGSTITQQVVFVSLLLVKNAFLRNERTLTRKFVEMTLALALERTLSKWQILGTYLNEIYWGHGFYGIESASMFYFGKHPSLLSFGESTILAGLIPAPEIRSPFRDPSRGVTFQVRVLKRMVEVGFLNVEMAIKIVNQPVHLSLEGQKSADDGPSHSFCPSKQENIGSNKMKHRDIGQRSGNIWDWEKESKIWEARENMERWAMEFQLQSK</sequence>
<evidence type="ECO:0000313" key="4">
    <source>
        <dbReference type="EMBL" id="KAK4804365.1"/>
    </source>
</evidence>
<reference evidence="4 5" key="1">
    <citation type="journal article" date="2023" name="Hortic Res">
        <title>Pangenome of water caltrop reveals structural variations and asymmetric subgenome divergence after allopolyploidization.</title>
        <authorList>
            <person name="Zhang X."/>
            <person name="Chen Y."/>
            <person name="Wang L."/>
            <person name="Yuan Y."/>
            <person name="Fang M."/>
            <person name="Shi L."/>
            <person name="Lu R."/>
            <person name="Comes H.P."/>
            <person name="Ma Y."/>
            <person name="Chen Y."/>
            <person name="Huang G."/>
            <person name="Zhou Y."/>
            <person name="Zheng Z."/>
            <person name="Qiu Y."/>
        </authorList>
    </citation>
    <scope>NUCLEOTIDE SEQUENCE [LARGE SCALE GENOMIC DNA]</scope>
    <source>
        <strain evidence="4">F231</strain>
    </source>
</reference>
<proteinExistence type="predicted"/>
<dbReference type="EMBL" id="JAXQNO010000001">
    <property type="protein sequence ID" value="KAK4804365.1"/>
    <property type="molecule type" value="Genomic_DNA"/>
</dbReference>
<keyword evidence="1" id="KW-0808">Transferase</keyword>
<organism evidence="4 5">
    <name type="scientific">Trapa natans</name>
    <name type="common">Water chestnut</name>
    <dbReference type="NCBI Taxonomy" id="22666"/>
    <lineage>
        <taxon>Eukaryota</taxon>
        <taxon>Viridiplantae</taxon>
        <taxon>Streptophyta</taxon>
        <taxon>Embryophyta</taxon>
        <taxon>Tracheophyta</taxon>
        <taxon>Spermatophyta</taxon>
        <taxon>Magnoliopsida</taxon>
        <taxon>eudicotyledons</taxon>
        <taxon>Gunneridae</taxon>
        <taxon>Pentapetalae</taxon>
        <taxon>rosids</taxon>
        <taxon>malvids</taxon>
        <taxon>Myrtales</taxon>
        <taxon>Lythraceae</taxon>
        <taxon>Trapa</taxon>
    </lineage>
</organism>
<evidence type="ECO:0000259" key="3">
    <source>
        <dbReference type="Pfam" id="PF00912"/>
    </source>
</evidence>